<evidence type="ECO:0000256" key="5">
    <source>
        <dbReference type="SAM" id="MobiDB-lite"/>
    </source>
</evidence>
<comment type="caution">
    <text evidence="7">The sequence shown here is derived from an EMBL/GenBank/DDBJ whole genome shotgun (WGS) entry which is preliminary data.</text>
</comment>
<name>A0A565BYR2_9BRAS</name>
<evidence type="ECO:0000313" key="8">
    <source>
        <dbReference type="Proteomes" id="UP000489600"/>
    </source>
</evidence>
<reference evidence="7" key="1">
    <citation type="submission" date="2019-07" db="EMBL/GenBank/DDBJ databases">
        <authorList>
            <person name="Dittberner H."/>
        </authorList>
    </citation>
    <scope>NUCLEOTIDE SEQUENCE [LARGE SCALE GENOMIC DNA]</scope>
</reference>
<dbReference type="AlphaFoldDB" id="A0A565BYR2"/>
<dbReference type="OrthoDB" id="1066029at2759"/>
<feature type="domain" description="SWIM-type" evidence="6">
    <location>
        <begin position="55"/>
        <end position="89"/>
    </location>
</feature>
<evidence type="ECO:0000256" key="3">
    <source>
        <dbReference type="ARBA" id="ARBA00022833"/>
    </source>
</evidence>
<dbReference type="PANTHER" id="PTHR31973:SF129">
    <property type="entry name" value="SWIM-TYPE DOMAIN-CONTAINING PROTEIN"/>
    <property type="match status" value="1"/>
</dbReference>
<dbReference type="SMART" id="SM00575">
    <property type="entry name" value="ZnF_PMZ"/>
    <property type="match status" value="1"/>
</dbReference>
<dbReference type="PANTHER" id="PTHR31973">
    <property type="entry name" value="POLYPROTEIN, PUTATIVE-RELATED"/>
    <property type="match status" value="1"/>
</dbReference>
<evidence type="ECO:0000259" key="6">
    <source>
        <dbReference type="PROSITE" id="PS50966"/>
    </source>
</evidence>
<dbReference type="InterPro" id="IPR006564">
    <property type="entry name" value="Znf_PMZ"/>
</dbReference>
<evidence type="ECO:0000256" key="4">
    <source>
        <dbReference type="PROSITE-ProRule" id="PRU00325"/>
    </source>
</evidence>
<proteinExistence type="predicted"/>
<gene>
    <name evidence="7" type="ORF">ANE_LOCUS16918</name>
</gene>
<dbReference type="PROSITE" id="PS50966">
    <property type="entry name" value="ZF_SWIM"/>
    <property type="match status" value="1"/>
</dbReference>
<evidence type="ECO:0000256" key="1">
    <source>
        <dbReference type="ARBA" id="ARBA00022723"/>
    </source>
</evidence>
<keyword evidence="8" id="KW-1185">Reference proteome</keyword>
<dbReference type="GO" id="GO:0008270">
    <property type="term" value="F:zinc ion binding"/>
    <property type="evidence" value="ECO:0007669"/>
    <property type="project" value="UniProtKB-KW"/>
</dbReference>
<evidence type="ECO:0000313" key="7">
    <source>
        <dbReference type="EMBL" id="VVB06474.1"/>
    </source>
</evidence>
<protein>
    <recommendedName>
        <fullName evidence="6">SWIM-type domain-containing protein</fullName>
    </recommendedName>
</protein>
<keyword evidence="2 4" id="KW-0863">Zinc-finger</keyword>
<keyword evidence="1" id="KW-0479">Metal-binding</keyword>
<dbReference type="Proteomes" id="UP000489600">
    <property type="component" value="Unassembled WGS sequence"/>
</dbReference>
<accession>A0A565BYR2</accession>
<keyword evidence="3" id="KW-0862">Zinc</keyword>
<dbReference type="Pfam" id="PF04434">
    <property type="entry name" value="SWIM"/>
    <property type="match status" value="1"/>
</dbReference>
<evidence type="ECO:0000256" key="2">
    <source>
        <dbReference type="ARBA" id="ARBA00022771"/>
    </source>
</evidence>
<organism evidence="7 8">
    <name type="scientific">Arabis nemorensis</name>
    <dbReference type="NCBI Taxonomy" id="586526"/>
    <lineage>
        <taxon>Eukaryota</taxon>
        <taxon>Viridiplantae</taxon>
        <taxon>Streptophyta</taxon>
        <taxon>Embryophyta</taxon>
        <taxon>Tracheophyta</taxon>
        <taxon>Spermatophyta</taxon>
        <taxon>Magnoliopsida</taxon>
        <taxon>eudicotyledons</taxon>
        <taxon>Gunneridae</taxon>
        <taxon>Pentapetalae</taxon>
        <taxon>rosids</taxon>
        <taxon>malvids</taxon>
        <taxon>Brassicales</taxon>
        <taxon>Brassicaceae</taxon>
        <taxon>Arabideae</taxon>
        <taxon>Arabis</taxon>
    </lineage>
</organism>
<feature type="region of interest" description="Disordered" evidence="5">
    <location>
        <begin position="141"/>
        <end position="173"/>
    </location>
</feature>
<dbReference type="EMBL" id="CABITT030000005">
    <property type="protein sequence ID" value="VVB06474.1"/>
    <property type="molecule type" value="Genomic_DNA"/>
</dbReference>
<sequence length="189" mass="21776">MLTRWFHKRRNLSSNHKHPLTIAVEKKIDRRIEKGKTFMVYQINDYRFIVKGDSYDCIVDLQARTCSCGKYGLIKILCRHAIKAGLSVGREPHSLTDHKYTTVAWRAVYEECINLVSVPEDAWRVPPVVELVQVLPPETRRAAGRRKKRRYESAEDKIQSSKGSKGSKKHKCSRCHITGHNRATCDMAI</sequence>
<dbReference type="InterPro" id="IPR007527">
    <property type="entry name" value="Znf_SWIM"/>
</dbReference>